<name>A0A2M8LPK1_9ACTN</name>
<proteinExistence type="predicted"/>
<keyword evidence="3" id="KW-1185">Reference proteome</keyword>
<reference evidence="2 3" key="1">
    <citation type="submission" date="2017-11" db="EMBL/GenBank/DDBJ databases">
        <title>Streptomyces carmine sp. nov., a novel actinomycete isolated from Sophora alopecuroides in Xinjiang, China.</title>
        <authorList>
            <person name="Wang Y."/>
            <person name="Luo X."/>
            <person name="Wan C."/>
            <person name="Zhang L."/>
        </authorList>
    </citation>
    <scope>NUCLEOTIDE SEQUENCE [LARGE SCALE GENOMIC DNA]</scope>
    <source>
        <strain evidence="2 3">TRM SA0054</strain>
    </source>
</reference>
<evidence type="ECO:0000256" key="1">
    <source>
        <dbReference type="SAM" id="MobiDB-lite"/>
    </source>
</evidence>
<dbReference type="AlphaFoldDB" id="A0A2M8LPK1"/>
<accession>A0A2M8LPK1</accession>
<protein>
    <submittedName>
        <fullName evidence="2">Uncharacterized protein</fullName>
    </submittedName>
</protein>
<evidence type="ECO:0000313" key="3">
    <source>
        <dbReference type="Proteomes" id="UP000230407"/>
    </source>
</evidence>
<dbReference type="Proteomes" id="UP000230407">
    <property type="component" value="Unassembled WGS sequence"/>
</dbReference>
<feature type="compositionally biased region" description="Pro residues" evidence="1">
    <location>
        <begin position="66"/>
        <end position="75"/>
    </location>
</feature>
<dbReference type="EMBL" id="PGGW01000071">
    <property type="protein sequence ID" value="PJE93893.1"/>
    <property type="molecule type" value="Genomic_DNA"/>
</dbReference>
<comment type="caution">
    <text evidence="2">The sequence shown here is derived from an EMBL/GenBank/DDBJ whole genome shotgun (WGS) entry which is preliminary data.</text>
</comment>
<sequence>MATTVGSPPSGTLTAEFVVPGSIPTARAVSALLVPSAGNRAGNRARCRLSPLPAQNASRPESDAEPGPPRHPGPMPRRAARRAALRDTPGNHAAVHANRGRGTSRGVTVLR</sequence>
<gene>
    <name evidence="2" type="ORF">CUT44_32410</name>
</gene>
<organism evidence="2 3">
    <name type="scientific">Streptomyces carminius</name>
    <dbReference type="NCBI Taxonomy" id="2665496"/>
    <lineage>
        <taxon>Bacteria</taxon>
        <taxon>Bacillati</taxon>
        <taxon>Actinomycetota</taxon>
        <taxon>Actinomycetes</taxon>
        <taxon>Kitasatosporales</taxon>
        <taxon>Streptomycetaceae</taxon>
        <taxon>Streptomyces</taxon>
    </lineage>
</organism>
<evidence type="ECO:0000313" key="2">
    <source>
        <dbReference type="EMBL" id="PJE93893.1"/>
    </source>
</evidence>
<feature type="region of interest" description="Disordered" evidence="1">
    <location>
        <begin position="37"/>
        <end position="111"/>
    </location>
</feature>